<dbReference type="AlphaFoldDB" id="A0A166BVW6"/>
<protein>
    <submittedName>
        <fullName evidence="1">Uncharacterized protein</fullName>
    </submittedName>
</protein>
<name>A0A166BVW6_DAUCS</name>
<organism evidence="1 2">
    <name type="scientific">Daucus carota subsp. sativus</name>
    <name type="common">Carrot</name>
    <dbReference type="NCBI Taxonomy" id="79200"/>
    <lineage>
        <taxon>Eukaryota</taxon>
        <taxon>Viridiplantae</taxon>
        <taxon>Streptophyta</taxon>
        <taxon>Embryophyta</taxon>
        <taxon>Tracheophyta</taxon>
        <taxon>Spermatophyta</taxon>
        <taxon>Magnoliopsida</taxon>
        <taxon>eudicotyledons</taxon>
        <taxon>Gunneridae</taxon>
        <taxon>Pentapetalae</taxon>
        <taxon>asterids</taxon>
        <taxon>campanulids</taxon>
        <taxon>Apiales</taxon>
        <taxon>Apiaceae</taxon>
        <taxon>Apioideae</taxon>
        <taxon>Scandiceae</taxon>
        <taxon>Daucinae</taxon>
        <taxon>Daucus</taxon>
        <taxon>Daucus sect. Daucus</taxon>
    </lineage>
</organism>
<dbReference type="OrthoDB" id="1867629at2759"/>
<dbReference type="InterPro" id="IPR001810">
    <property type="entry name" value="F-box_dom"/>
</dbReference>
<dbReference type="InterPro" id="IPR017451">
    <property type="entry name" value="F-box-assoc_interact_dom"/>
</dbReference>
<dbReference type="KEGG" id="dcr:108215326"/>
<dbReference type="PANTHER" id="PTHR31672">
    <property type="entry name" value="BNACNNG10540D PROTEIN"/>
    <property type="match status" value="1"/>
</dbReference>
<dbReference type="Pfam" id="PF00646">
    <property type="entry name" value="F-box"/>
    <property type="match status" value="1"/>
</dbReference>
<dbReference type="PROSITE" id="PS50181">
    <property type="entry name" value="FBOX"/>
    <property type="match status" value="1"/>
</dbReference>
<dbReference type="Proteomes" id="UP000077755">
    <property type="component" value="Chromosome 3"/>
</dbReference>
<evidence type="ECO:0000313" key="2">
    <source>
        <dbReference type="Proteomes" id="UP000077755"/>
    </source>
</evidence>
<dbReference type="InterPro" id="IPR050796">
    <property type="entry name" value="SCF_F-box_component"/>
</dbReference>
<evidence type="ECO:0000313" key="1">
    <source>
        <dbReference type="EMBL" id="WOG93924.1"/>
    </source>
</evidence>
<dbReference type="Gene3D" id="1.20.1280.50">
    <property type="match status" value="1"/>
</dbReference>
<dbReference type="Gramene" id="KZN02948">
    <property type="protein sequence ID" value="KZN02948"/>
    <property type="gene ID" value="DCAR_011704"/>
</dbReference>
<dbReference type="OMA" id="NSENDIW"/>
<dbReference type="PANTHER" id="PTHR31672:SF13">
    <property type="entry name" value="F-BOX PROTEIN CPR30-LIKE"/>
    <property type="match status" value="1"/>
</dbReference>
<keyword evidence="2" id="KW-1185">Reference proteome</keyword>
<dbReference type="NCBIfam" id="TIGR01640">
    <property type="entry name" value="F_box_assoc_1"/>
    <property type="match status" value="1"/>
</dbReference>
<dbReference type="SUPFAM" id="SSF81383">
    <property type="entry name" value="F-box domain"/>
    <property type="match status" value="1"/>
</dbReference>
<dbReference type="SMART" id="SM00256">
    <property type="entry name" value="FBOX"/>
    <property type="match status" value="1"/>
</dbReference>
<sequence>MENLPVEITTNIFLRLPARSLGQLQCVSKTLKTLISSPYFTKTHHAQTPPALRRLKLLFCTSSLHTLDIFNEQIQRNPRPHYLRLRSSHVRNYCGAVELVGSCNGLVCLLYASNRYSLVNPTTRAMRVLPDAGMLPARIRLSGFGYVARRDDYRVVCVGSDEVMRVFSAKDGSWRRVWALVPLPVNRGIKPVFVGGVVHWLGFDSGASPLHKVMGFDFVDEEVKMLPLCEQMSKRVITALGVLGGRLCVLSVADHDRDLDLWVMMEYGVRESWMRLCELPIVYPHSPFASVSPISYVGYEILFLADSRCLMLSDIGGGTHKTLEVELQGRGSTEEMQVAVYEETLVSPHDFICQE</sequence>
<dbReference type="InterPro" id="IPR013187">
    <property type="entry name" value="F-box-assoc_dom_typ3"/>
</dbReference>
<reference evidence="1" key="1">
    <citation type="journal article" date="2016" name="Nat. Genet.">
        <title>A high-quality carrot genome assembly provides new insights into carotenoid accumulation and asterid genome evolution.</title>
        <authorList>
            <person name="Iorizzo M."/>
            <person name="Ellison S."/>
            <person name="Senalik D."/>
            <person name="Zeng P."/>
            <person name="Satapoomin P."/>
            <person name="Huang J."/>
            <person name="Bowman M."/>
            <person name="Iovene M."/>
            <person name="Sanseverino W."/>
            <person name="Cavagnaro P."/>
            <person name="Yildiz M."/>
            <person name="Macko-Podgorni A."/>
            <person name="Moranska E."/>
            <person name="Grzebelus E."/>
            <person name="Grzebelus D."/>
            <person name="Ashrafi H."/>
            <person name="Zheng Z."/>
            <person name="Cheng S."/>
            <person name="Spooner D."/>
            <person name="Van Deynze A."/>
            <person name="Simon P."/>
        </authorList>
    </citation>
    <scope>NUCLEOTIDE SEQUENCE</scope>
    <source>
        <tissue evidence="1">Leaf</tissue>
    </source>
</reference>
<dbReference type="SUPFAM" id="SSF50965">
    <property type="entry name" value="Galactose oxidase, central domain"/>
    <property type="match status" value="1"/>
</dbReference>
<accession>A0A166BVW6</accession>
<dbReference type="InterPro" id="IPR036047">
    <property type="entry name" value="F-box-like_dom_sf"/>
</dbReference>
<gene>
    <name evidence="1" type="ORF">DCAR_0313212</name>
</gene>
<reference evidence="1" key="2">
    <citation type="submission" date="2022-03" db="EMBL/GenBank/DDBJ databases">
        <title>Draft title - Genomic analysis of global carrot germplasm unveils the trajectory of domestication and the origin of high carotenoid orange carrot.</title>
        <authorList>
            <person name="Iorizzo M."/>
            <person name="Ellison S."/>
            <person name="Senalik D."/>
            <person name="Macko-Podgorni A."/>
            <person name="Grzebelus D."/>
            <person name="Bostan H."/>
            <person name="Rolling W."/>
            <person name="Curaba J."/>
            <person name="Simon P."/>
        </authorList>
    </citation>
    <scope>NUCLEOTIDE SEQUENCE</scope>
    <source>
        <tissue evidence="1">Leaf</tissue>
    </source>
</reference>
<dbReference type="EMBL" id="CP093345">
    <property type="protein sequence ID" value="WOG93924.1"/>
    <property type="molecule type" value="Genomic_DNA"/>
</dbReference>
<dbReference type="Pfam" id="PF08268">
    <property type="entry name" value="FBA_3"/>
    <property type="match status" value="1"/>
</dbReference>
<proteinExistence type="predicted"/>
<dbReference type="InterPro" id="IPR011043">
    <property type="entry name" value="Gal_Oxase/kelch_b-propeller"/>
</dbReference>